<dbReference type="RefSeq" id="WP_002759485.1">
    <property type="nucleotide sequence ID" value="NZ_BEIU01000002.1"/>
</dbReference>
<organism evidence="1 2">
    <name type="scientific">Microcystis aeruginosa NIES-298</name>
    <dbReference type="NCBI Taxonomy" id="449468"/>
    <lineage>
        <taxon>Bacteria</taxon>
        <taxon>Bacillati</taxon>
        <taxon>Cyanobacteriota</taxon>
        <taxon>Cyanophyceae</taxon>
        <taxon>Oscillatoriophycideae</taxon>
        <taxon>Chroococcales</taxon>
        <taxon>Microcystaceae</taxon>
        <taxon>Microcystis</taxon>
    </lineage>
</organism>
<dbReference type="Proteomes" id="UP000236321">
    <property type="component" value="Unassembled WGS sequence"/>
</dbReference>
<protein>
    <submittedName>
        <fullName evidence="1">Uncharacterized protein</fullName>
    </submittedName>
</protein>
<dbReference type="AlphaFoldDB" id="A0A2H6BLG0"/>
<gene>
    <name evidence="1" type="ORF">BGM30_01200</name>
</gene>
<dbReference type="EMBL" id="BEYQ01000001">
    <property type="protein sequence ID" value="GBD51027.1"/>
    <property type="molecule type" value="Genomic_DNA"/>
</dbReference>
<evidence type="ECO:0000313" key="2">
    <source>
        <dbReference type="Proteomes" id="UP000236321"/>
    </source>
</evidence>
<accession>A0A2H6BLG0</accession>
<sequence>MAILRESSSYYEILKEATDLGIRREIFNSIELGLELKFGIEGLELLPEIRQIQDLENLKQIQVNENRRIDQTSR</sequence>
<comment type="caution">
    <text evidence="1">The sequence shown here is derived from an EMBL/GenBank/DDBJ whole genome shotgun (WGS) entry which is preliminary data.</text>
</comment>
<reference evidence="2" key="1">
    <citation type="submission" date="2017-12" db="EMBL/GenBank/DDBJ databases">
        <title>Improved Draft Genome Sequence of Microcystis aeruginosa NIES-298, a Microcystin-Producing Cyanobacterium from Lake Kasumigaura, Japan.</title>
        <authorList>
            <person name="Yamaguchi H."/>
            <person name="Suzuki S."/>
            <person name="Kawachi M."/>
        </authorList>
    </citation>
    <scope>NUCLEOTIDE SEQUENCE [LARGE SCALE GENOMIC DNA]</scope>
    <source>
        <strain evidence="2">NIES-298</strain>
    </source>
</reference>
<proteinExistence type="predicted"/>
<evidence type="ECO:0000313" key="1">
    <source>
        <dbReference type="EMBL" id="GBD51027.1"/>
    </source>
</evidence>
<name>A0A2H6BLG0_MICAE</name>